<dbReference type="PANTHER" id="PTHR47331:SF1">
    <property type="entry name" value="GAG-LIKE PROTEIN"/>
    <property type="match status" value="1"/>
</dbReference>
<keyword evidence="2" id="KW-1185">Reference proteome</keyword>
<dbReference type="SUPFAM" id="SSF56672">
    <property type="entry name" value="DNA/RNA polymerases"/>
    <property type="match status" value="1"/>
</dbReference>
<accession>A0A5S6R5K8</accession>
<dbReference type="STRING" id="70415.A0A5S6R5K8"/>
<feature type="domain" description="Reverse transcriptase" evidence="1">
    <location>
        <begin position="25"/>
        <end position="139"/>
    </location>
</feature>
<dbReference type="AlphaFoldDB" id="A0A5S6R5K8"/>
<name>A0A5S6R5K8_TRIMR</name>
<dbReference type="Gene3D" id="3.30.70.270">
    <property type="match status" value="1"/>
</dbReference>
<proteinExistence type="predicted"/>
<dbReference type="Pfam" id="PF00078">
    <property type="entry name" value="RVT_1"/>
    <property type="match status" value="1"/>
</dbReference>
<sequence length="217" mass="24809">MVSWKPARPCRDLVGILIRFRRFHIGLQADIEKMFMQIVLHEADRDVVRFLWRDLNYELEPTIFRFRRVCFGLNCSPFLALAVLRHHAQVIGKKFPRAAAEILENMYVDDLVTSCDRVEDAVAVVQDTMQLMNRGGFTLTRWANNCPSLNDFVDKSSSGSGAGRTLRTLGLSWDRIDDTLAINVPRLSSRPTDTKRQMLKALASVFDPLGWVAHFVK</sequence>
<dbReference type="Gene3D" id="3.10.10.10">
    <property type="entry name" value="HIV Type 1 Reverse Transcriptase, subunit A, domain 1"/>
    <property type="match status" value="1"/>
</dbReference>
<dbReference type="PANTHER" id="PTHR47331">
    <property type="entry name" value="PHD-TYPE DOMAIN-CONTAINING PROTEIN"/>
    <property type="match status" value="1"/>
</dbReference>
<dbReference type="InterPro" id="IPR000477">
    <property type="entry name" value="RT_dom"/>
</dbReference>
<protein>
    <submittedName>
        <fullName evidence="3">Reverse transcriptase domain-containing protein</fullName>
    </submittedName>
</protein>
<dbReference type="Proteomes" id="UP000046395">
    <property type="component" value="Unassembled WGS sequence"/>
</dbReference>
<reference evidence="3" key="1">
    <citation type="submission" date="2019-12" db="UniProtKB">
        <authorList>
            <consortium name="WormBaseParasite"/>
        </authorList>
    </citation>
    <scope>IDENTIFICATION</scope>
</reference>
<organism evidence="2 3">
    <name type="scientific">Trichuris muris</name>
    <name type="common">Mouse whipworm</name>
    <dbReference type="NCBI Taxonomy" id="70415"/>
    <lineage>
        <taxon>Eukaryota</taxon>
        <taxon>Metazoa</taxon>
        <taxon>Ecdysozoa</taxon>
        <taxon>Nematoda</taxon>
        <taxon>Enoplea</taxon>
        <taxon>Dorylaimia</taxon>
        <taxon>Trichinellida</taxon>
        <taxon>Trichuridae</taxon>
        <taxon>Trichuris</taxon>
    </lineage>
</organism>
<dbReference type="InterPro" id="IPR043128">
    <property type="entry name" value="Rev_trsase/Diguanyl_cyclase"/>
</dbReference>
<evidence type="ECO:0000259" key="1">
    <source>
        <dbReference type="Pfam" id="PF00078"/>
    </source>
</evidence>
<dbReference type="WBParaSite" id="TMUE_3000014805.1">
    <property type="protein sequence ID" value="TMUE_3000014805.1"/>
    <property type="gene ID" value="WBGene00302330"/>
</dbReference>
<evidence type="ECO:0000313" key="3">
    <source>
        <dbReference type="WBParaSite" id="TMUE_3000014805.1"/>
    </source>
</evidence>
<evidence type="ECO:0000313" key="2">
    <source>
        <dbReference type="Proteomes" id="UP000046395"/>
    </source>
</evidence>
<dbReference type="InterPro" id="IPR043502">
    <property type="entry name" value="DNA/RNA_pol_sf"/>
</dbReference>